<proteinExistence type="predicted"/>
<evidence type="ECO:0000313" key="1">
    <source>
        <dbReference type="EMBL" id="MDL0089942.1"/>
    </source>
</evidence>
<dbReference type="CDD" id="cd16439">
    <property type="entry name" value="beta_Kdo_transferase_KpsC_2"/>
    <property type="match status" value="1"/>
</dbReference>
<protein>
    <submittedName>
        <fullName evidence="1">Capsular polysaccharide biosynthesis protein</fullName>
    </submittedName>
</protein>
<sequence length="659" mass="75296">MAKIENFSTSKRLIKNAKNFFDIKPVGIFKNLKNATFYGWGYKKSGLNAINLAKKHNGSFTLLEDGFIRSLGLSDTPSFSIVSDDIGIYYNAQIPSKLENLLNSYEFDENLLNTAKKAINLIKTHNISKYNHAKPCPDNLFKSDKKNVLIIAQTKNDASLTFGLADNFSTTQMIDDAVKENPNANIYLKIHPDVINGLKESDINLDQIPKNVKILQDDFNPISLLKHFIKVYTKTSQMGFEALILGLECVCYGMPFYAGWGVSIDKIKCARRKKQRSIEEIFAAAYILYTTYKNPYNGKNLDIIQTINEIIALKEKEAKTAYLFGFSRWKHEFVRPFLSEFQNLIFINPLISSHAKLAIKKGLNHHNQIFIWGAKNFKRLEKFYKITRVEDGFIRSKALGSDLTRPYSLVFDDLGIYFNPSKESRLERILNTHEFNDELLKQARELRQILKENKISKYNHIAPKELNFKTNKKKILVVGQVEDDMSVKLGANGKSNLELLKMVKDENKDAFIIYKPHPDVESGNRVGKVADEVALKFCDTILKNANITSILPHIDELCTLSSLTGFEALLYGKKVVCYGMPFYAGWGLSTDKITCNRRVKRPSIDELIAAVYILYPRYLSPKTLEICTPKQLIDELKDLKVERLSALATLKRCFFRIFK</sequence>
<dbReference type="CDD" id="cd16440">
    <property type="entry name" value="beta_Kdo_transferase_KpsC_1"/>
    <property type="match status" value="1"/>
</dbReference>
<evidence type="ECO:0000313" key="2">
    <source>
        <dbReference type="Proteomes" id="UP001173801"/>
    </source>
</evidence>
<dbReference type="InterPro" id="IPR007833">
    <property type="entry name" value="Capsule_polysaccharide_synth"/>
</dbReference>
<reference evidence="1" key="2">
    <citation type="journal article" date="2023" name="Microorganisms">
        <title>Isolation and Genomic Characteristics of Cat-Borne Campylobacter felis sp. nov. and Sheep-Borne Campylobacter ovis sp. nov.</title>
        <authorList>
            <person name="Wang H."/>
            <person name="Li Y."/>
            <person name="Gu Y."/>
            <person name="Zhou G."/>
            <person name="Chen X."/>
            <person name="Zhang X."/>
            <person name="Shao Z."/>
            <person name="Zhang J."/>
            <person name="Zhang M."/>
        </authorList>
    </citation>
    <scope>NUCLEOTIDE SEQUENCE</scope>
    <source>
        <strain evidence="1">PS10</strain>
    </source>
</reference>
<comment type="caution">
    <text evidence="1">The sequence shown here is derived from an EMBL/GenBank/DDBJ whole genome shotgun (WGS) entry which is preliminary data.</text>
</comment>
<dbReference type="EMBL" id="JANURM010000028">
    <property type="protein sequence ID" value="MDL0089942.1"/>
    <property type="molecule type" value="Genomic_DNA"/>
</dbReference>
<accession>A0ABT7HT55</accession>
<dbReference type="RefSeq" id="WP_284938719.1">
    <property type="nucleotide sequence ID" value="NZ_JANURM010000028.1"/>
</dbReference>
<dbReference type="Proteomes" id="UP001173801">
    <property type="component" value="Unassembled WGS sequence"/>
</dbReference>
<organism evidence="1 2">
    <name type="scientific">Campylobacter gastrosuis</name>
    <dbReference type="NCBI Taxonomy" id="2974576"/>
    <lineage>
        <taxon>Bacteria</taxon>
        <taxon>Pseudomonadati</taxon>
        <taxon>Campylobacterota</taxon>
        <taxon>Epsilonproteobacteria</taxon>
        <taxon>Campylobacterales</taxon>
        <taxon>Campylobacteraceae</taxon>
        <taxon>Campylobacter</taxon>
    </lineage>
</organism>
<dbReference type="Pfam" id="PF05159">
    <property type="entry name" value="Capsule_synth"/>
    <property type="match status" value="2"/>
</dbReference>
<gene>
    <name evidence="1" type="ORF">NYG85_11300</name>
</gene>
<reference evidence="1" key="1">
    <citation type="submission" date="2022-08" db="EMBL/GenBank/DDBJ databases">
        <authorList>
            <person name="Wang H."/>
        </authorList>
    </citation>
    <scope>NUCLEOTIDE SEQUENCE</scope>
    <source>
        <strain evidence="1">PS10</strain>
    </source>
</reference>
<name>A0ABT7HT55_9BACT</name>
<keyword evidence="2" id="KW-1185">Reference proteome</keyword>